<sequence length="119" mass="13654">MQGGVQGSNVKSVKRGKRMSKTEKLLKVLDLPEEEQERWVFENVSSYQNLCGEKSLADLAFRLRDKVISSENGTRKWVCGMFDVYMKMTGSKLLNWKWGYVEAKPIHWIVAALIAKEKA</sequence>
<gene>
    <name evidence="1" type="ORF">LCGC14_0421200</name>
</gene>
<dbReference type="AlphaFoldDB" id="A0A0F9W029"/>
<evidence type="ECO:0000313" key="1">
    <source>
        <dbReference type="EMBL" id="KKN71398.1"/>
    </source>
</evidence>
<protein>
    <submittedName>
        <fullName evidence="1">Uncharacterized protein</fullName>
    </submittedName>
</protein>
<organism evidence="1">
    <name type="scientific">marine sediment metagenome</name>
    <dbReference type="NCBI Taxonomy" id="412755"/>
    <lineage>
        <taxon>unclassified sequences</taxon>
        <taxon>metagenomes</taxon>
        <taxon>ecological metagenomes</taxon>
    </lineage>
</organism>
<reference evidence="1" key="1">
    <citation type="journal article" date="2015" name="Nature">
        <title>Complex archaea that bridge the gap between prokaryotes and eukaryotes.</title>
        <authorList>
            <person name="Spang A."/>
            <person name="Saw J.H."/>
            <person name="Jorgensen S.L."/>
            <person name="Zaremba-Niedzwiedzka K."/>
            <person name="Martijn J."/>
            <person name="Lind A.E."/>
            <person name="van Eijk R."/>
            <person name="Schleper C."/>
            <person name="Guy L."/>
            <person name="Ettema T.J."/>
        </authorList>
    </citation>
    <scope>NUCLEOTIDE SEQUENCE</scope>
</reference>
<comment type="caution">
    <text evidence="1">The sequence shown here is derived from an EMBL/GenBank/DDBJ whole genome shotgun (WGS) entry which is preliminary data.</text>
</comment>
<dbReference type="EMBL" id="LAZR01000384">
    <property type="protein sequence ID" value="KKN71398.1"/>
    <property type="molecule type" value="Genomic_DNA"/>
</dbReference>
<name>A0A0F9W029_9ZZZZ</name>
<accession>A0A0F9W029</accession>
<proteinExistence type="predicted"/>